<gene>
    <name evidence="3" type="ORF">NCTC11062_01651</name>
</gene>
<feature type="domain" description="DUF6287" evidence="2">
    <location>
        <begin position="180"/>
        <end position="213"/>
    </location>
</feature>
<dbReference type="Proteomes" id="UP000403538">
    <property type="component" value="Unassembled WGS sequence"/>
</dbReference>
<sequence length="285" mass="32078">MNHQWDKHKFLFMICTVLLLVLGSIVYFLVHSRTDGTPNEKQVASFTTSSLSASSDNQVNITGDYMANTGDKARLDRNGKQNGKQWTIGYQTPDGAVSGQFTTEWKTEGDALVAMDKMKKSDGNTDFTITIRIFKYKAKKNHLITITMSDGNPNHEMAFANQKDFFESSKEGKKEPPNQQDLDIAAIMKGDYRTLAGYWKNEEGREITISSDGKTNRNENISPNLISTSKFPTLNIRWGNTGALIALFKIGFKNPYGDKSDTSRPRLLLGQNIGNEPADQYYYRQ</sequence>
<keyword evidence="3" id="KW-0449">Lipoprotein</keyword>
<evidence type="ECO:0000313" key="3">
    <source>
        <dbReference type="EMBL" id="VTS44712.1"/>
    </source>
</evidence>
<evidence type="ECO:0000259" key="2">
    <source>
        <dbReference type="Pfam" id="PF19804"/>
    </source>
</evidence>
<dbReference type="EMBL" id="CABEID010000001">
    <property type="protein sequence ID" value="VTS44712.1"/>
    <property type="molecule type" value="Genomic_DNA"/>
</dbReference>
<keyword evidence="1" id="KW-0812">Transmembrane</keyword>
<keyword evidence="1" id="KW-0472">Membrane</keyword>
<organism evidence="3 4">
    <name type="scientific">Streptococcus anginosus</name>
    <dbReference type="NCBI Taxonomy" id="1328"/>
    <lineage>
        <taxon>Bacteria</taxon>
        <taxon>Bacillati</taxon>
        <taxon>Bacillota</taxon>
        <taxon>Bacilli</taxon>
        <taxon>Lactobacillales</taxon>
        <taxon>Streptococcaceae</taxon>
        <taxon>Streptococcus</taxon>
        <taxon>Streptococcus anginosus group</taxon>
    </lineage>
</organism>
<dbReference type="Pfam" id="PF19804">
    <property type="entry name" value="DUF6287"/>
    <property type="match status" value="1"/>
</dbReference>
<keyword evidence="1" id="KW-1133">Transmembrane helix</keyword>
<dbReference type="AlphaFoldDB" id="A0A4U9ZVA6"/>
<dbReference type="RefSeq" id="WP_126407827.1">
    <property type="nucleotide sequence ID" value="NZ_CABEID010000001.1"/>
</dbReference>
<name>A0A4U9ZVA6_STRAP</name>
<evidence type="ECO:0000313" key="4">
    <source>
        <dbReference type="Proteomes" id="UP000403538"/>
    </source>
</evidence>
<evidence type="ECO:0000256" key="1">
    <source>
        <dbReference type="SAM" id="Phobius"/>
    </source>
</evidence>
<feature type="transmembrane region" description="Helical" evidence="1">
    <location>
        <begin position="10"/>
        <end position="30"/>
    </location>
</feature>
<accession>A0A4U9ZVA6</accession>
<dbReference type="InterPro" id="IPR046254">
    <property type="entry name" value="DUF6287"/>
</dbReference>
<proteinExistence type="predicted"/>
<reference evidence="3 4" key="1">
    <citation type="submission" date="2019-05" db="EMBL/GenBank/DDBJ databases">
        <authorList>
            <consortium name="Pathogen Informatics"/>
        </authorList>
    </citation>
    <scope>NUCLEOTIDE SEQUENCE [LARGE SCALE GENOMIC DNA]</scope>
    <source>
        <strain evidence="3 4">NCTC11062</strain>
    </source>
</reference>
<protein>
    <submittedName>
        <fullName evidence="3">Lipoprotein</fullName>
    </submittedName>
</protein>